<evidence type="ECO:0000313" key="1">
    <source>
        <dbReference type="EMBL" id="EEF32771.1"/>
    </source>
</evidence>
<sequence>MVSAYLATVTDIFLTISASLKPHAKPTCWKTKELSFPSIEIILKNQNKNLHQQFKANPCFWGSKDDYPLGKIALTKLVYNDSSVGADILGCTGRFEEALEVVRELKNESKNGFYGVMLANIYGELAKWDEVHKERCQNAYKICCSWIDVDNEKICPPFPK</sequence>
<organism evidence="1 2">
    <name type="scientific">Ricinus communis</name>
    <name type="common">Castor bean</name>
    <dbReference type="NCBI Taxonomy" id="3988"/>
    <lineage>
        <taxon>Eukaryota</taxon>
        <taxon>Viridiplantae</taxon>
        <taxon>Streptophyta</taxon>
        <taxon>Embryophyta</taxon>
        <taxon>Tracheophyta</taxon>
        <taxon>Spermatophyta</taxon>
        <taxon>Magnoliopsida</taxon>
        <taxon>eudicotyledons</taxon>
        <taxon>Gunneridae</taxon>
        <taxon>Pentapetalae</taxon>
        <taxon>rosids</taxon>
        <taxon>fabids</taxon>
        <taxon>Malpighiales</taxon>
        <taxon>Euphorbiaceae</taxon>
        <taxon>Acalyphoideae</taxon>
        <taxon>Acalypheae</taxon>
        <taxon>Ricinus</taxon>
    </lineage>
</organism>
<protein>
    <recommendedName>
        <fullName evidence="3">Pentatricopeptide repeat-containing protein</fullName>
    </recommendedName>
</protein>
<gene>
    <name evidence="1" type="ORF">RCOM_0751380</name>
</gene>
<dbReference type="AlphaFoldDB" id="B9SUF7"/>
<keyword evidence="2" id="KW-1185">Reference proteome</keyword>
<proteinExistence type="predicted"/>
<dbReference type="EMBL" id="EQ974146">
    <property type="protein sequence ID" value="EEF32771.1"/>
    <property type="molecule type" value="Genomic_DNA"/>
</dbReference>
<evidence type="ECO:0008006" key="3">
    <source>
        <dbReference type="Google" id="ProtNLM"/>
    </source>
</evidence>
<dbReference type="Proteomes" id="UP000008311">
    <property type="component" value="Unassembled WGS sequence"/>
</dbReference>
<evidence type="ECO:0000313" key="2">
    <source>
        <dbReference type="Proteomes" id="UP000008311"/>
    </source>
</evidence>
<accession>B9SUF7</accession>
<name>B9SUF7_RICCO</name>
<dbReference type="InParanoid" id="B9SUF7"/>
<reference evidence="2" key="1">
    <citation type="journal article" date="2010" name="Nat. Biotechnol.">
        <title>Draft genome sequence of the oilseed species Ricinus communis.</title>
        <authorList>
            <person name="Chan A.P."/>
            <person name="Crabtree J."/>
            <person name="Zhao Q."/>
            <person name="Lorenzi H."/>
            <person name="Orvis J."/>
            <person name="Puiu D."/>
            <person name="Melake-Berhan A."/>
            <person name="Jones K.M."/>
            <person name="Redman J."/>
            <person name="Chen G."/>
            <person name="Cahoon E.B."/>
            <person name="Gedil M."/>
            <person name="Stanke M."/>
            <person name="Haas B.J."/>
            <person name="Wortman J.R."/>
            <person name="Fraser-Liggett C.M."/>
            <person name="Ravel J."/>
            <person name="Rabinowicz P.D."/>
        </authorList>
    </citation>
    <scope>NUCLEOTIDE SEQUENCE [LARGE SCALE GENOMIC DNA]</scope>
    <source>
        <strain evidence="2">cv. Hale</strain>
    </source>
</reference>